<keyword evidence="6" id="KW-0479">Metal-binding</keyword>
<sequence length="186" mass="20461">MFKIPVVIQHRHVHVSPEDQAALFGEGTTLTPVRSLEHREQVVYRETVDLVGKAGRLERVRILGPARAQTQVEISASEAFALGIDAPVRVSGDLKRSGNGELVGPHGKVKVRSRVIIPARHIHCSASDAKKLGMKHEQLVSVKTADGSTIEHITLRVHPTFRPAFHLTADEAAEYWLHTGDHVTFA</sequence>
<dbReference type="GO" id="GO:0016747">
    <property type="term" value="F:acyltransferase activity, transferring groups other than amino-acyl groups"/>
    <property type="evidence" value="ECO:0007669"/>
    <property type="project" value="InterPro"/>
</dbReference>
<dbReference type="EC" id="2.3.1.222" evidence="3"/>
<evidence type="ECO:0000256" key="1">
    <source>
        <dbReference type="ARBA" id="ARBA00001947"/>
    </source>
</evidence>
<evidence type="ECO:0000256" key="6">
    <source>
        <dbReference type="ARBA" id="ARBA00022723"/>
    </source>
</evidence>
<dbReference type="GO" id="GO:0046872">
    <property type="term" value="F:metal ion binding"/>
    <property type="evidence" value="ECO:0007669"/>
    <property type="project" value="UniProtKB-KW"/>
</dbReference>
<evidence type="ECO:0000313" key="13">
    <source>
        <dbReference type="Proteomes" id="UP000034290"/>
    </source>
</evidence>
<keyword evidence="8" id="KW-0012">Acyltransferase</keyword>
<dbReference type="PANTHER" id="PTHR39453">
    <property type="entry name" value="PHOSPHATE PROPANOYLTRANSFERASE"/>
    <property type="match status" value="1"/>
</dbReference>
<name>A0A0G2A725_9BACT</name>
<keyword evidence="5 12" id="KW-0808">Transferase</keyword>
<dbReference type="Pfam" id="PF06130">
    <property type="entry name" value="PTAC"/>
    <property type="match status" value="1"/>
</dbReference>
<dbReference type="EMBL" id="LCRM01000017">
    <property type="protein sequence ID" value="KKW36702.1"/>
    <property type="molecule type" value="Genomic_DNA"/>
</dbReference>
<gene>
    <name evidence="12" type="ORF">UY81_C0017G0006</name>
</gene>
<comment type="caution">
    <text evidence="12">The sequence shown here is derived from an EMBL/GenBank/DDBJ whole genome shotgun (WGS) entry which is preliminary data.</text>
</comment>
<evidence type="ECO:0000256" key="4">
    <source>
        <dbReference type="ARBA" id="ARBA00020837"/>
    </source>
</evidence>
<accession>A0A0G2A725</accession>
<reference evidence="12 13" key="1">
    <citation type="journal article" date="2015" name="Nature">
        <title>rRNA introns, odd ribosomes, and small enigmatic genomes across a large radiation of phyla.</title>
        <authorList>
            <person name="Brown C.T."/>
            <person name="Hug L.A."/>
            <person name="Thomas B.C."/>
            <person name="Sharon I."/>
            <person name="Castelle C.J."/>
            <person name="Singh A."/>
            <person name="Wilkins M.J."/>
            <person name="Williams K.H."/>
            <person name="Banfield J.F."/>
        </authorList>
    </citation>
    <scope>NUCLEOTIDE SEQUENCE [LARGE SCALE GENOMIC DNA]</scope>
</reference>
<evidence type="ECO:0000256" key="10">
    <source>
        <dbReference type="ARBA" id="ARBA00030939"/>
    </source>
</evidence>
<dbReference type="InterPro" id="IPR008300">
    <property type="entry name" value="PTAC"/>
</dbReference>
<evidence type="ECO:0000256" key="11">
    <source>
        <dbReference type="ARBA" id="ARBA00033077"/>
    </source>
</evidence>
<evidence type="ECO:0000256" key="2">
    <source>
        <dbReference type="ARBA" id="ARBA00007342"/>
    </source>
</evidence>
<comment type="similarity">
    <text evidence="2">Belongs to the PduL family.</text>
</comment>
<keyword evidence="7" id="KW-0862">Zinc</keyword>
<organism evidence="12 13">
    <name type="scientific">Candidatus Giovannonibacteria bacterium GW2011_GWA2_53_7</name>
    <dbReference type="NCBI Taxonomy" id="1618650"/>
    <lineage>
        <taxon>Bacteria</taxon>
        <taxon>Candidatus Giovannoniibacteriota</taxon>
    </lineage>
</organism>
<dbReference type="PANTHER" id="PTHR39453:SF1">
    <property type="entry name" value="PHOSPHATE PROPANOYLTRANSFERASE"/>
    <property type="match status" value="1"/>
</dbReference>
<proteinExistence type="inferred from homology"/>
<protein>
    <recommendedName>
        <fullName evidence="4">Phosphate propanoyltransferase</fullName>
        <ecNumber evidence="3">2.3.1.222</ecNumber>
    </recommendedName>
    <alternativeName>
        <fullName evidence="10">Phosphate acyltransferase PduL</fullName>
    </alternativeName>
    <alternativeName>
        <fullName evidence="9">Phosphotransacylase PduL</fullName>
    </alternativeName>
    <alternativeName>
        <fullName evidence="11">Propanediol utilization protein PduL</fullName>
    </alternativeName>
</protein>
<evidence type="ECO:0000256" key="9">
    <source>
        <dbReference type="ARBA" id="ARBA00030044"/>
    </source>
</evidence>
<dbReference type="AlphaFoldDB" id="A0A0G2A725"/>
<evidence type="ECO:0000313" key="12">
    <source>
        <dbReference type="EMBL" id="KKW36702.1"/>
    </source>
</evidence>
<evidence type="ECO:0000256" key="7">
    <source>
        <dbReference type="ARBA" id="ARBA00022833"/>
    </source>
</evidence>
<dbReference type="Proteomes" id="UP000034290">
    <property type="component" value="Unassembled WGS sequence"/>
</dbReference>
<evidence type="ECO:0000256" key="3">
    <source>
        <dbReference type="ARBA" id="ARBA00012206"/>
    </source>
</evidence>
<comment type="cofactor">
    <cofactor evidence="1">
        <name>Zn(2+)</name>
        <dbReference type="ChEBI" id="CHEBI:29105"/>
    </cofactor>
</comment>
<evidence type="ECO:0000256" key="5">
    <source>
        <dbReference type="ARBA" id="ARBA00022679"/>
    </source>
</evidence>
<evidence type="ECO:0000256" key="8">
    <source>
        <dbReference type="ARBA" id="ARBA00023315"/>
    </source>
</evidence>